<feature type="domain" description="YhcG N-terminal" evidence="2">
    <location>
        <begin position="23"/>
        <end position="162"/>
    </location>
</feature>
<name>A0A081N2C8_9GAMM</name>
<protein>
    <recommendedName>
        <fullName evidence="5">50S ribosomal protein L31</fullName>
    </recommendedName>
</protein>
<dbReference type="InterPro" id="IPR009362">
    <property type="entry name" value="YhcG_C"/>
</dbReference>
<accession>A0A081N2C8</accession>
<dbReference type="InterPro" id="IPR053148">
    <property type="entry name" value="PD-DEXK-like_domain"/>
</dbReference>
<organism evidence="3 4">
    <name type="scientific">Endozoicomonas montiporae</name>
    <dbReference type="NCBI Taxonomy" id="1027273"/>
    <lineage>
        <taxon>Bacteria</taxon>
        <taxon>Pseudomonadati</taxon>
        <taxon>Pseudomonadota</taxon>
        <taxon>Gammaproteobacteria</taxon>
        <taxon>Oceanospirillales</taxon>
        <taxon>Endozoicomonadaceae</taxon>
        <taxon>Endozoicomonas</taxon>
    </lineage>
</organism>
<evidence type="ECO:0008006" key="5">
    <source>
        <dbReference type="Google" id="ProtNLM"/>
    </source>
</evidence>
<dbReference type="PANTHER" id="PTHR30547">
    <property type="entry name" value="UNCHARACTERIZED PROTEIN YHCG-RELATED"/>
    <property type="match status" value="1"/>
</dbReference>
<dbReference type="PANTHER" id="PTHR30547:SF0">
    <property type="entry name" value="BLR8175 PROTEIN"/>
    <property type="match status" value="1"/>
</dbReference>
<evidence type="ECO:0000313" key="4">
    <source>
        <dbReference type="Proteomes" id="UP000028006"/>
    </source>
</evidence>
<evidence type="ECO:0000313" key="3">
    <source>
        <dbReference type="EMBL" id="KEQ12601.1"/>
    </source>
</evidence>
<dbReference type="InterPro" id="IPR011856">
    <property type="entry name" value="tRNA_endonuc-like_dom_sf"/>
</dbReference>
<dbReference type="GO" id="GO:0003676">
    <property type="term" value="F:nucleic acid binding"/>
    <property type="evidence" value="ECO:0007669"/>
    <property type="project" value="InterPro"/>
</dbReference>
<dbReference type="InterPro" id="IPR041527">
    <property type="entry name" value="YhcG_N"/>
</dbReference>
<keyword evidence="4" id="KW-1185">Reference proteome</keyword>
<dbReference type="Proteomes" id="UP000028006">
    <property type="component" value="Unassembled WGS sequence"/>
</dbReference>
<dbReference type="Pfam" id="PF06250">
    <property type="entry name" value="YhcG_C"/>
    <property type="match status" value="1"/>
</dbReference>
<feature type="domain" description="YhcG PDDEXK nuclease" evidence="1">
    <location>
        <begin position="183"/>
        <end position="337"/>
    </location>
</feature>
<evidence type="ECO:0000259" key="1">
    <source>
        <dbReference type="Pfam" id="PF06250"/>
    </source>
</evidence>
<dbReference type="AlphaFoldDB" id="A0A081N2C8"/>
<reference evidence="3 4" key="1">
    <citation type="submission" date="2014-06" db="EMBL/GenBank/DDBJ databases">
        <title>Whole Genome Sequences of Three Symbiotic Endozoicomonas Bacteria.</title>
        <authorList>
            <person name="Neave M.J."/>
            <person name="Apprill A."/>
            <person name="Voolstra C.R."/>
        </authorList>
    </citation>
    <scope>NUCLEOTIDE SEQUENCE [LARGE SCALE GENOMIC DNA]</scope>
    <source>
        <strain evidence="3 4">LMG 24815</strain>
    </source>
</reference>
<dbReference type="EMBL" id="JOKG01000004">
    <property type="protein sequence ID" value="KEQ12601.1"/>
    <property type="molecule type" value="Genomic_DNA"/>
</dbReference>
<proteinExistence type="predicted"/>
<gene>
    <name evidence="3" type="ORF">GZ77_19040</name>
</gene>
<dbReference type="RefSeq" id="WP_187300040.1">
    <property type="nucleotide sequence ID" value="NZ_JOKG01000004.1"/>
</dbReference>
<dbReference type="Pfam" id="PF17761">
    <property type="entry name" value="DUF1016_N"/>
    <property type="match status" value="1"/>
</dbReference>
<dbReference type="Gene3D" id="3.40.1350.10">
    <property type="match status" value="1"/>
</dbReference>
<sequence length="350" mass="40275">MSKPKNNINLSLNNEYKSWLKNLKQKVLSTQLKAAVQVNSTLLNFYWELGEDIVRRQAQANWGDGFLKQLNKDLSSEFPDIKGFSLSNIKYIRQWHLFYRDEVEKSQQLVGQLTSIPWGHNLKIISKCQTTAEALYYVGKTIEHGWSRNVLTHQIENGLWQRKGQAPNNFNATLPAVQSDLAQQTLKDPYMFDFLALTDNYTERELEQGLIKHITQFLLELGSGFAYMGKQFHIQVGQRDFYIDLLFYHTHLHCHVVIDLKAVDFEPEHAGKLNFYIKAVDEQLRKEGDAPTIGILLCKNKDKLVAEYALSDIQKPIGVSEYQLTESLPENLQSQLPSIEEIEQGLGGEW</sequence>
<comment type="caution">
    <text evidence="3">The sequence shown here is derived from an EMBL/GenBank/DDBJ whole genome shotgun (WGS) entry which is preliminary data.</text>
</comment>
<evidence type="ECO:0000259" key="2">
    <source>
        <dbReference type="Pfam" id="PF17761"/>
    </source>
</evidence>
<dbReference type="eggNOG" id="COG4804">
    <property type="taxonomic scope" value="Bacteria"/>
</dbReference>